<dbReference type="Pfam" id="PF12930">
    <property type="entry name" value="DUF3836"/>
    <property type="match status" value="1"/>
</dbReference>
<feature type="chain" id="PRO_5019263614" evidence="1">
    <location>
        <begin position="28"/>
        <end position="146"/>
    </location>
</feature>
<evidence type="ECO:0000256" key="1">
    <source>
        <dbReference type="SAM" id="SignalP"/>
    </source>
</evidence>
<dbReference type="Gene3D" id="2.40.128.720">
    <property type="match status" value="1"/>
</dbReference>
<protein>
    <submittedName>
        <fullName evidence="2">DUF3836 domain-containing protein</fullName>
    </submittedName>
</protein>
<comment type="caution">
    <text evidence="2">The sequence shown here is derived from an EMBL/GenBank/DDBJ whole genome shotgun (WGS) entry which is preliminary data.</text>
</comment>
<keyword evidence="3" id="KW-1185">Reference proteome</keyword>
<dbReference type="InterPro" id="IPR024339">
    <property type="entry name" value="DUF3836"/>
</dbReference>
<organism evidence="2 3">
    <name type="scientific">Phocaeicola coprocola</name>
    <dbReference type="NCBI Taxonomy" id="310298"/>
    <lineage>
        <taxon>Bacteria</taxon>
        <taxon>Pseudomonadati</taxon>
        <taxon>Bacteroidota</taxon>
        <taxon>Bacteroidia</taxon>
        <taxon>Bacteroidales</taxon>
        <taxon>Bacteroidaceae</taxon>
        <taxon>Phocaeicola</taxon>
    </lineage>
</organism>
<reference evidence="2 3" key="1">
    <citation type="submission" date="2018-08" db="EMBL/GenBank/DDBJ databases">
        <title>A genome reference for cultivated species of the human gut microbiota.</title>
        <authorList>
            <person name="Zou Y."/>
            <person name="Xue W."/>
            <person name="Luo G."/>
        </authorList>
    </citation>
    <scope>NUCLEOTIDE SEQUENCE [LARGE SCALE GENOMIC DNA]</scope>
    <source>
        <strain evidence="2 3">AF24-2</strain>
    </source>
</reference>
<dbReference type="RefSeq" id="WP_007567263.1">
    <property type="nucleotide sequence ID" value="NZ_CABKNL010000057.1"/>
</dbReference>
<dbReference type="InterPro" id="IPR006530">
    <property type="entry name" value="YD"/>
</dbReference>
<dbReference type="NCBIfam" id="TIGR01643">
    <property type="entry name" value="YD_repeat_2x"/>
    <property type="match status" value="1"/>
</dbReference>
<proteinExistence type="predicted"/>
<dbReference type="Proteomes" id="UP000285864">
    <property type="component" value="Unassembled WGS sequence"/>
</dbReference>
<evidence type="ECO:0000313" key="3">
    <source>
        <dbReference type="Proteomes" id="UP000285864"/>
    </source>
</evidence>
<keyword evidence="1" id="KW-0732">Signal</keyword>
<evidence type="ECO:0000313" key="2">
    <source>
        <dbReference type="EMBL" id="RGR99971.1"/>
    </source>
</evidence>
<gene>
    <name evidence="2" type="ORF">DWY20_01295</name>
</gene>
<feature type="signal peptide" evidence="1">
    <location>
        <begin position="1"/>
        <end position="27"/>
    </location>
</feature>
<dbReference type="GeneID" id="79859176"/>
<dbReference type="EMBL" id="QRUU01000003">
    <property type="protein sequence ID" value="RGR99971.1"/>
    <property type="molecule type" value="Genomic_DNA"/>
</dbReference>
<sequence length="146" mass="16987">MKKTLLRKAAMASLFTLMTLTVTKANAKGTFIYGETDNGLIVSTLNEDGKTLTPKWKYEYQYDEQGRLTEKKAYRWNLQQQMWTPAYLLTITSNDSICIMDYAEWNKLFCNFERNRQQSVYYVDSSNTLLTYYSRSSACGISENNK</sequence>
<name>A0A412GYE0_9BACT</name>
<accession>A0A412GYE0</accession>
<dbReference type="AlphaFoldDB" id="A0A412GYE0"/>